<keyword evidence="2" id="KW-0472">Membrane</keyword>
<feature type="transmembrane region" description="Helical" evidence="2">
    <location>
        <begin position="406"/>
        <end position="430"/>
    </location>
</feature>
<dbReference type="GO" id="GO:0008081">
    <property type="term" value="F:phosphoric diester hydrolase activity"/>
    <property type="evidence" value="ECO:0007669"/>
    <property type="project" value="InterPro"/>
</dbReference>
<organism evidence="3 4">
    <name type="scientific">Angomonas deanei</name>
    <dbReference type="NCBI Taxonomy" id="59799"/>
    <lineage>
        <taxon>Eukaryota</taxon>
        <taxon>Discoba</taxon>
        <taxon>Euglenozoa</taxon>
        <taxon>Kinetoplastea</taxon>
        <taxon>Metakinetoplastina</taxon>
        <taxon>Trypanosomatida</taxon>
        <taxon>Trypanosomatidae</taxon>
        <taxon>Strigomonadinae</taxon>
        <taxon>Angomonas</taxon>
    </lineage>
</organism>
<feature type="transmembrane region" description="Helical" evidence="2">
    <location>
        <begin position="602"/>
        <end position="626"/>
    </location>
</feature>
<dbReference type="PANTHER" id="PTHR13593:SF140">
    <property type="entry name" value="PLC-LIKE PHOSPHODIESTERASE"/>
    <property type="match status" value="1"/>
</dbReference>
<reference evidence="3 4" key="1">
    <citation type="submission" date="2020-08" db="EMBL/GenBank/DDBJ databases">
        <authorList>
            <person name="Newling K."/>
            <person name="Davey J."/>
            <person name="Forrester S."/>
        </authorList>
    </citation>
    <scope>NUCLEOTIDE SEQUENCE [LARGE SCALE GENOMIC DNA]</scope>
    <source>
        <strain evidence="4">Crithidia deanei Carvalho (ATCC PRA-265)</strain>
    </source>
</reference>
<dbReference type="PROSITE" id="PS50007">
    <property type="entry name" value="PIPLC_X_DOMAIN"/>
    <property type="match status" value="1"/>
</dbReference>
<feature type="transmembrane region" description="Helical" evidence="2">
    <location>
        <begin position="231"/>
        <end position="255"/>
    </location>
</feature>
<keyword evidence="2" id="KW-1133">Transmembrane helix</keyword>
<dbReference type="Pfam" id="PF26178">
    <property type="entry name" value="PI-PLC_cat"/>
    <property type="match status" value="1"/>
</dbReference>
<dbReference type="InterPro" id="IPR051057">
    <property type="entry name" value="PI-PLC_domain"/>
</dbReference>
<dbReference type="PANTHER" id="PTHR13593">
    <property type="match status" value="1"/>
</dbReference>
<evidence type="ECO:0000313" key="3">
    <source>
        <dbReference type="EMBL" id="CAD2221313.1"/>
    </source>
</evidence>
<dbReference type="VEuPathDB" id="TriTrypDB:ADEAN_000884500"/>
<feature type="transmembrane region" description="Helical" evidence="2">
    <location>
        <begin position="121"/>
        <end position="141"/>
    </location>
</feature>
<proteinExistence type="predicted"/>
<feature type="transmembrane region" description="Helical" evidence="2">
    <location>
        <begin position="20"/>
        <end position="43"/>
    </location>
</feature>
<name>A0A7G2CS71_9TRYP</name>
<dbReference type="GO" id="GO:0006629">
    <property type="term" value="P:lipid metabolic process"/>
    <property type="evidence" value="ECO:0007669"/>
    <property type="project" value="InterPro"/>
</dbReference>
<evidence type="ECO:0000256" key="1">
    <source>
        <dbReference type="SAM" id="MobiDB-lite"/>
    </source>
</evidence>
<dbReference type="AlphaFoldDB" id="A0A7G2CS71"/>
<feature type="transmembrane region" description="Helical" evidence="2">
    <location>
        <begin position="261"/>
        <end position="282"/>
    </location>
</feature>
<sequence length="1196" mass="134103">MRLHVQVGDYKPPVKLYTALFSLGIFLLVAAIFAVAIGLAYGLQAKDFFLSKESASTLAQYEFVKNIQKIITLNLVPWFAVGVLIFFFVLVFFIAYRIVLCCTSQRQGVSDKGISTGKRRVCASVLFALACATVVLLFVAFGLHLNMIYAINQFMTELVANILSVLNSMSLAVNQVGYLVTQSNTLFPDVDVPVDQINDVVYGVENILNQTTKWIGFGEDIGQAAFSALPILLFMSLNIGFYAAAIAIGSLVLRYRRYMTIMMWLFALSTGVYACCCGMILAERRLVQAVYLNAEIVVDTPQDAPAHWGLENTVVSDIFGFCNINDTDITFVSDYLKDIISSINDTLDEQGQQDFAIVFEFFLDFVPVTLEAMVNFSDYIYANLDVIDEILKNDGSAVDDLFRNDVVSFLSTLFSVIGTLAGLSNCKVIRQAIAMSTPYLKEIALPYNTALLVFMLLVFVLSLPLLVFGAMVAYAYAHPQKSWYEPRTGRYFRFRYCFKVHQKILIRGPKASGMGLSWAKEVLTDAVPFMSRLVYVRLLCIATAVLLFFDSICLVLYNDVTGRKRDDRILRAIGYIGCGILLFLLLGFVFRKLLIRTLLHALAFVCTLALLVLCIIQCVIGCVNFADCIKKNGFELEKNGNGIYTSLCSVNGAGHDLEIAIFGFLVALSCISTLVTMGMLLFNEPYLSAWMKKHTYEGKFSFLADYSAAVRHFFKDQLNVRRVYLALLIIVVIVILVVLAVEDTNRSLIISVGGDANTIPPVDGLVQVVYPDQECNGNKDYCKLPINKYMWATTHNSFASLEDGFVVPNHYYNVTRQLRSGYRSFMIDLHYDYDNRVNGTQSVYLCHDICIIGRQSFISLLWEYRRFLDTYKGQVVMVMLEQYVNSTDVVALVKEAGLDQYVWRDTQDSPNRNPNFRWPTLGELVSSNQRFLIFSDVLSYYDQAQGKAPWLKYQYAYQFENDYTTTTVSNFRCGIGRGWCENPGNFLSILNFTIDPPPCEGDNCSSSSSSDSSSTPPPPPEDMTPVVVVNNTVDGVIVEIGGVRYNQTRYELYLDDLTNCSAYVDPEVYFYTNGSDFYNDAYHKGNPPNVASKLSTVNHMITSGVGTPVGSTQANEPSVVQSHVLNCSRHWDVVANLVAFDFWSIKNPLGTIDAMNRNIVKYGDKYDYKEYWDMIYFGQRIPLKSSNSTGGKGKET</sequence>
<dbReference type="EMBL" id="LR877164">
    <property type="protein sequence ID" value="CAD2221313.1"/>
    <property type="molecule type" value="Genomic_DNA"/>
</dbReference>
<evidence type="ECO:0000256" key="2">
    <source>
        <dbReference type="SAM" id="Phobius"/>
    </source>
</evidence>
<dbReference type="Gene3D" id="3.20.20.190">
    <property type="entry name" value="Phosphatidylinositol (PI) phosphodiesterase"/>
    <property type="match status" value="1"/>
</dbReference>
<evidence type="ECO:0000313" key="4">
    <source>
        <dbReference type="Proteomes" id="UP000515908"/>
    </source>
</evidence>
<keyword evidence="2" id="KW-0812">Transmembrane</keyword>
<accession>A0A7G2CS71</accession>
<keyword evidence="4" id="KW-1185">Reference proteome</keyword>
<feature type="transmembrane region" description="Helical" evidence="2">
    <location>
        <begin position="569"/>
        <end position="590"/>
    </location>
</feature>
<feature type="transmembrane region" description="Helical" evidence="2">
    <location>
        <begin position="78"/>
        <end position="100"/>
    </location>
</feature>
<feature type="transmembrane region" description="Helical" evidence="2">
    <location>
        <begin position="659"/>
        <end position="682"/>
    </location>
</feature>
<feature type="transmembrane region" description="Helical" evidence="2">
    <location>
        <begin position="450"/>
        <end position="477"/>
    </location>
</feature>
<feature type="transmembrane region" description="Helical" evidence="2">
    <location>
        <begin position="723"/>
        <end position="741"/>
    </location>
</feature>
<gene>
    <name evidence="3" type="ORF">ADEAN_000884500</name>
</gene>
<protein>
    <submittedName>
        <fullName evidence="3">Uncharacterized protein</fullName>
    </submittedName>
</protein>
<feature type="compositionally biased region" description="Low complexity" evidence="1">
    <location>
        <begin position="1005"/>
        <end position="1014"/>
    </location>
</feature>
<feature type="transmembrane region" description="Helical" evidence="2">
    <location>
        <begin position="534"/>
        <end position="557"/>
    </location>
</feature>
<dbReference type="Proteomes" id="UP000515908">
    <property type="component" value="Chromosome 20"/>
</dbReference>
<dbReference type="SUPFAM" id="SSF51695">
    <property type="entry name" value="PLC-like phosphodiesterases"/>
    <property type="match status" value="1"/>
</dbReference>
<feature type="region of interest" description="Disordered" evidence="1">
    <location>
        <begin position="1001"/>
        <end position="1024"/>
    </location>
</feature>
<dbReference type="InterPro" id="IPR017946">
    <property type="entry name" value="PLC-like_Pdiesterase_TIM-brl"/>
</dbReference>